<sequence length="471" mass="47531">MFALNAGPAADTELTADAGLAADGAGAANGRPPRPAALTTVARRLFRWIRARRIRRADAVIATVAAPLYVVGTQLASSAKVPPHRALDLPAYALLVLAGAALALRAVRPGTVFAVTLACGALMLVRHHAFGPVFLSPCLALATVVVRHGPRAGLGAAGAMGTALLLADVVGAGRDAEAAAAYWPAWYAAALLPFGVGAVIRAEREHRAAETRAQAERHLARAQEERLAVAREVHDVLGHTLSVITMRAGVALHVADRRPEQTIEALEAIREISRDALGDLKAALGVIRERPVPGVADVADLVESVGAAGPRVELVVTGDAGELPAATGHAVYRIVQEALTNVVRHARGTRATVRLGYDDEGVSVRVVDDGTAAPGRPGAGMAGMAERAAAVGGRLGHGPEPGEGFAVWAWLPARPPGPGDGAGPGHGPGPGPRTGRDSGSVDGSPASPSGSPAGSPGGEAGSPGGEGGGAP</sequence>
<dbReference type="Proteomes" id="UP000611554">
    <property type="component" value="Unassembled WGS sequence"/>
</dbReference>
<evidence type="ECO:0000256" key="2">
    <source>
        <dbReference type="ARBA" id="ARBA00012438"/>
    </source>
</evidence>
<feature type="compositionally biased region" description="Low complexity" evidence="10">
    <location>
        <begin position="437"/>
        <end position="454"/>
    </location>
</feature>
<dbReference type="EC" id="2.7.13.3" evidence="2"/>
<evidence type="ECO:0000256" key="4">
    <source>
        <dbReference type="ARBA" id="ARBA00022679"/>
    </source>
</evidence>
<evidence type="ECO:0000259" key="12">
    <source>
        <dbReference type="Pfam" id="PF07730"/>
    </source>
</evidence>
<keyword evidence="14" id="KW-1185">Reference proteome</keyword>
<feature type="region of interest" description="Disordered" evidence="10">
    <location>
        <begin position="409"/>
        <end position="471"/>
    </location>
</feature>
<dbReference type="SUPFAM" id="SSF55874">
    <property type="entry name" value="ATPase domain of HSP90 chaperone/DNA topoisomerase II/histidine kinase"/>
    <property type="match status" value="1"/>
</dbReference>
<evidence type="ECO:0000256" key="3">
    <source>
        <dbReference type="ARBA" id="ARBA00022553"/>
    </source>
</evidence>
<evidence type="ECO:0000256" key="10">
    <source>
        <dbReference type="SAM" id="MobiDB-lite"/>
    </source>
</evidence>
<feature type="coiled-coil region" evidence="9">
    <location>
        <begin position="205"/>
        <end position="232"/>
    </location>
</feature>
<keyword evidence="3" id="KW-0597">Phosphoprotein</keyword>
<feature type="compositionally biased region" description="Gly residues" evidence="10">
    <location>
        <begin position="455"/>
        <end position="471"/>
    </location>
</feature>
<evidence type="ECO:0000259" key="11">
    <source>
        <dbReference type="Pfam" id="PF02518"/>
    </source>
</evidence>
<evidence type="ECO:0000256" key="9">
    <source>
        <dbReference type="SAM" id="Coils"/>
    </source>
</evidence>
<keyword evidence="8" id="KW-0902">Two-component regulatory system</keyword>
<dbReference type="PANTHER" id="PTHR24421:SF10">
    <property type="entry name" value="NITRATE_NITRITE SENSOR PROTEIN NARQ"/>
    <property type="match status" value="1"/>
</dbReference>
<dbReference type="EMBL" id="BMQJ01000007">
    <property type="protein sequence ID" value="GGQ00017.1"/>
    <property type="molecule type" value="Genomic_DNA"/>
</dbReference>
<dbReference type="InterPro" id="IPR011712">
    <property type="entry name" value="Sig_transdc_His_kin_sub3_dim/P"/>
</dbReference>
<dbReference type="InterPro" id="IPR036890">
    <property type="entry name" value="HATPase_C_sf"/>
</dbReference>
<dbReference type="Pfam" id="PF07730">
    <property type="entry name" value="HisKA_3"/>
    <property type="match status" value="1"/>
</dbReference>
<dbReference type="CDD" id="cd16917">
    <property type="entry name" value="HATPase_UhpB-NarQ-NarX-like"/>
    <property type="match status" value="1"/>
</dbReference>
<dbReference type="Pfam" id="PF02518">
    <property type="entry name" value="HATPase_c"/>
    <property type="match status" value="1"/>
</dbReference>
<evidence type="ECO:0000256" key="6">
    <source>
        <dbReference type="ARBA" id="ARBA00022777"/>
    </source>
</evidence>
<dbReference type="PANTHER" id="PTHR24421">
    <property type="entry name" value="NITRATE/NITRITE SENSOR PROTEIN NARX-RELATED"/>
    <property type="match status" value="1"/>
</dbReference>
<proteinExistence type="predicted"/>
<feature type="domain" description="Signal transduction histidine kinase subgroup 3 dimerisation and phosphoacceptor" evidence="12">
    <location>
        <begin position="225"/>
        <end position="290"/>
    </location>
</feature>
<evidence type="ECO:0000256" key="7">
    <source>
        <dbReference type="ARBA" id="ARBA00022840"/>
    </source>
</evidence>
<keyword evidence="4" id="KW-0808">Transferase</keyword>
<comment type="caution">
    <text evidence="13">The sequence shown here is derived from an EMBL/GenBank/DDBJ whole genome shotgun (WGS) entry which is preliminary data.</text>
</comment>
<evidence type="ECO:0000313" key="14">
    <source>
        <dbReference type="Proteomes" id="UP000611554"/>
    </source>
</evidence>
<reference evidence="14" key="1">
    <citation type="journal article" date="2019" name="Int. J. Syst. Evol. Microbiol.">
        <title>The Global Catalogue of Microorganisms (GCM) 10K type strain sequencing project: providing services to taxonomists for standard genome sequencing and annotation.</title>
        <authorList>
            <consortium name="The Broad Institute Genomics Platform"/>
            <consortium name="The Broad Institute Genome Sequencing Center for Infectious Disease"/>
            <person name="Wu L."/>
            <person name="Ma J."/>
        </authorList>
    </citation>
    <scope>NUCLEOTIDE SEQUENCE [LARGE SCALE GENOMIC DNA]</scope>
    <source>
        <strain evidence="14">JCM 3115</strain>
    </source>
</reference>
<accession>A0ABQ2QZI7</accession>
<keyword evidence="5" id="KW-0547">Nucleotide-binding</keyword>
<evidence type="ECO:0000256" key="8">
    <source>
        <dbReference type="ARBA" id="ARBA00023012"/>
    </source>
</evidence>
<dbReference type="InterPro" id="IPR003594">
    <property type="entry name" value="HATPase_dom"/>
</dbReference>
<evidence type="ECO:0000256" key="5">
    <source>
        <dbReference type="ARBA" id="ARBA00022741"/>
    </source>
</evidence>
<comment type="catalytic activity">
    <reaction evidence="1">
        <text>ATP + protein L-histidine = ADP + protein N-phospho-L-histidine.</text>
        <dbReference type="EC" id="2.7.13.3"/>
    </reaction>
</comment>
<protein>
    <recommendedName>
        <fullName evidence="2">histidine kinase</fullName>
        <ecNumber evidence="2">2.7.13.3</ecNumber>
    </recommendedName>
</protein>
<organism evidence="13 14">
    <name type="scientific">Streptosporangium pseudovulgare</name>
    <dbReference type="NCBI Taxonomy" id="35765"/>
    <lineage>
        <taxon>Bacteria</taxon>
        <taxon>Bacillati</taxon>
        <taxon>Actinomycetota</taxon>
        <taxon>Actinomycetes</taxon>
        <taxon>Streptosporangiales</taxon>
        <taxon>Streptosporangiaceae</taxon>
        <taxon>Streptosporangium</taxon>
    </lineage>
</organism>
<feature type="compositionally biased region" description="Gly residues" evidence="10">
    <location>
        <begin position="419"/>
        <end position="428"/>
    </location>
</feature>
<feature type="domain" description="Histidine kinase/HSP90-like ATPase" evidence="11">
    <location>
        <begin position="330"/>
        <end position="414"/>
    </location>
</feature>
<dbReference type="InterPro" id="IPR050482">
    <property type="entry name" value="Sensor_HK_TwoCompSys"/>
</dbReference>
<evidence type="ECO:0000313" key="13">
    <source>
        <dbReference type="EMBL" id="GGQ00017.1"/>
    </source>
</evidence>
<dbReference type="Gene3D" id="3.30.565.10">
    <property type="entry name" value="Histidine kinase-like ATPase, C-terminal domain"/>
    <property type="match status" value="1"/>
</dbReference>
<name>A0ABQ2QZI7_9ACTN</name>
<gene>
    <name evidence="13" type="ORF">GCM10010140_32600</name>
</gene>
<evidence type="ECO:0000256" key="1">
    <source>
        <dbReference type="ARBA" id="ARBA00000085"/>
    </source>
</evidence>
<keyword evidence="6" id="KW-0418">Kinase</keyword>
<keyword evidence="7" id="KW-0067">ATP-binding</keyword>
<keyword evidence="9" id="KW-0175">Coiled coil</keyword>
<dbReference type="Gene3D" id="1.20.5.1930">
    <property type="match status" value="1"/>
</dbReference>